<accession>A0A0P1LWV3</accession>
<accession>A0A0S4MV91</accession>
<name>A0A0P1MS50_9BACT</name>
<evidence type="ECO:0000313" key="3">
    <source>
        <dbReference type="EMBL" id="CUU02914.1"/>
    </source>
</evidence>
<dbReference type="InterPro" id="IPR051199">
    <property type="entry name" value="LPS_LOS_Heptosyltrfase"/>
</dbReference>
<proteinExistence type="predicted"/>
<dbReference type="Pfam" id="PF01075">
    <property type="entry name" value="Glyco_transf_9"/>
    <property type="match status" value="1"/>
</dbReference>
<dbReference type="OrthoDB" id="9772349at2"/>
<dbReference type="PANTHER" id="PTHR30160:SF15">
    <property type="entry name" value="GLYCOSYLTRANSFERASE HI_0523-RELATED"/>
    <property type="match status" value="1"/>
</dbReference>
<evidence type="ECO:0000256" key="1">
    <source>
        <dbReference type="ARBA" id="ARBA00022676"/>
    </source>
</evidence>
<accession>A0A0N7MY97</accession>
<organism evidence="3 4">
    <name type="scientific">Candidatus Kryptonium thompsonii</name>
    <dbReference type="NCBI Taxonomy" id="1633631"/>
    <lineage>
        <taxon>Bacteria</taxon>
        <taxon>Pseudomonadati</taxon>
        <taxon>Candidatus Kryptoniota</taxon>
        <taxon>Candidatus Kryptonium</taxon>
    </lineage>
</organism>
<protein>
    <submittedName>
        <fullName evidence="3">Heptosyltransferase-2</fullName>
    </submittedName>
</protein>
<accession>A0A0P1P946</accession>
<evidence type="ECO:0000256" key="2">
    <source>
        <dbReference type="ARBA" id="ARBA00022679"/>
    </source>
</evidence>
<evidence type="ECO:0000313" key="4">
    <source>
        <dbReference type="Proteomes" id="UP000182011"/>
    </source>
</evidence>
<dbReference type="Gene3D" id="3.40.50.2000">
    <property type="entry name" value="Glycogen Phosphorylase B"/>
    <property type="match status" value="2"/>
</dbReference>
<dbReference type="AlphaFoldDB" id="A0A0P1MS50"/>
<keyword evidence="2 3" id="KW-0808">Transferase</keyword>
<dbReference type="RefSeq" id="WP_047134023.1">
    <property type="nucleotide sequence ID" value="NZ_CZVJ01000012.1"/>
</dbReference>
<dbReference type="STRING" id="1633631.GCA_001442925_00639"/>
<gene>
    <name evidence="3" type="ORF">JGI4_00639</name>
</gene>
<dbReference type="SUPFAM" id="SSF53756">
    <property type="entry name" value="UDP-Glycosyltransferase/glycogen phosphorylase"/>
    <property type="match status" value="1"/>
</dbReference>
<dbReference type="GO" id="GO:0005829">
    <property type="term" value="C:cytosol"/>
    <property type="evidence" value="ECO:0007669"/>
    <property type="project" value="TreeGrafter"/>
</dbReference>
<accession>A0A0P1LNM0</accession>
<accession>A0A0P1LHN5</accession>
<accession>A0A0P1LES2</accession>
<dbReference type="CDD" id="cd03789">
    <property type="entry name" value="GT9_LPS_heptosyltransferase"/>
    <property type="match status" value="1"/>
</dbReference>
<dbReference type="GO" id="GO:0009244">
    <property type="term" value="P:lipopolysaccharide core region biosynthetic process"/>
    <property type="evidence" value="ECO:0007669"/>
    <property type="project" value="TreeGrafter"/>
</dbReference>
<dbReference type="GO" id="GO:0008713">
    <property type="term" value="F:ADP-heptose-lipopolysaccharide heptosyltransferase activity"/>
    <property type="evidence" value="ECO:0007669"/>
    <property type="project" value="TreeGrafter"/>
</dbReference>
<reference evidence="3 4" key="1">
    <citation type="submission" date="2015-11" db="EMBL/GenBank/DDBJ databases">
        <authorList>
            <person name="Zhang Y."/>
            <person name="Guo Z."/>
        </authorList>
    </citation>
    <scope>NUCLEOTIDE SEQUENCE [LARGE SCALE GENOMIC DNA]</scope>
    <source>
        <strain evidence="3">JGI-4</strain>
    </source>
</reference>
<keyword evidence="1" id="KW-0328">Glycosyltransferase</keyword>
<dbReference type="PANTHER" id="PTHR30160">
    <property type="entry name" value="TETRAACYLDISACCHARIDE 4'-KINASE-RELATED"/>
    <property type="match status" value="1"/>
</dbReference>
<dbReference type="Proteomes" id="UP000182011">
    <property type="component" value="Unassembled WGS sequence"/>
</dbReference>
<accession>A0A0P1LII8</accession>
<sequence>MKQKRILVIRPDRVGDVVLATPLLRELRKSFPDSFIAVMVRPHTKDILLNNPNIDEIIIDDFEGEHKGWRGFWKQVFKLRKYKFNIALHLLPTQRHAWMTFFAGIKTRVNVGIRLYSVLTFMKYVSRNNYIPLRHEADYSLDLGRKIGVKSSNIEPEIYLTHEEIEQSKKLVPKNGDEIVIGINPFSGKSAPNWKIEKYIELVKKILDEIPEAKIYINLHNEPEDKFKSLNHNKVNLIRNPPLRELILYISRFDVLISSSTGAMHIASALKIPTVSMFCPLPACSPQLWGPLGNKHEIILPPEDYCKKSCPGDPHICTFDGGIEIDDVLKATLKILKTHRTNRKDENSPSEVNRH</sequence>
<dbReference type="EMBL" id="FAOP01000003">
    <property type="protein sequence ID" value="CUU02914.1"/>
    <property type="molecule type" value="Genomic_DNA"/>
</dbReference>
<accession>A0A0P1L8R1</accession>
<dbReference type="InterPro" id="IPR002201">
    <property type="entry name" value="Glyco_trans_9"/>
</dbReference>
<accession>A0A0P1MS50</accession>